<evidence type="ECO:0000313" key="3">
    <source>
        <dbReference type="Proteomes" id="UP000000759"/>
    </source>
</evidence>
<sequence>MHSPFTTAAALILTSLWSTTRYYGEAYSVPFFATRRSALTMKRGRGSLGREVATGPSLGSSLNWCPIPAGQTLPTTEGKVGFLDTNLPTMKNGNTNPTGAVAAVRYDDNIYCFASACPSCQVPLSKAKILPANEETKQRAPRLTCDFCKATYSLGDGSKLQTTESGGILGGVVKSIFASQSSGPLKLYKLGEQKGKLLIVVD</sequence>
<dbReference type="InParanoid" id="B7GEG0"/>
<dbReference type="EMBL" id="CM000633">
    <property type="protein sequence ID" value="EEC43002.1"/>
    <property type="molecule type" value="Genomic_DNA"/>
</dbReference>
<dbReference type="InterPro" id="IPR036922">
    <property type="entry name" value="Rieske_2Fe-2S_sf"/>
</dbReference>
<name>B7GEG0_PHATC</name>
<dbReference type="PaxDb" id="2850-Phatr50545"/>
<dbReference type="AlphaFoldDB" id="B7GEG0"/>
<evidence type="ECO:0000313" key="2">
    <source>
        <dbReference type="EMBL" id="EEC43002.1"/>
    </source>
</evidence>
<evidence type="ECO:0008006" key="4">
    <source>
        <dbReference type="Google" id="ProtNLM"/>
    </source>
</evidence>
<dbReference type="eggNOG" id="ENOG502SUAD">
    <property type="taxonomic scope" value="Eukaryota"/>
</dbReference>
<dbReference type="SUPFAM" id="SSF50022">
    <property type="entry name" value="ISP domain"/>
    <property type="match status" value="1"/>
</dbReference>
<dbReference type="GeneID" id="7199347"/>
<feature type="signal peptide" evidence="1">
    <location>
        <begin position="1"/>
        <end position="26"/>
    </location>
</feature>
<reference evidence="2 3" key="1">
    <citation type="journal article" date="2008" name="Nature">
        <title>The Phaeodactylum genome reveals the evolutionary history of diatom genomes.</title>
        <authorList>
            <person name="Bowler C."/>
            <person name="Allen A.E."/>
            <person name="Badger J.H."/>
            <person name="Grimwood J."/>
            <person name="Jabbari K."/>
            <person name="Kuo A."/>
            <person name="Maheswari U."/>
            <person name="Martens C."/>
            <person name="Maumus F."/>
            <person name="Otillar R.P."/>
            <person name="Rayko E."/>
            <person name="Salamov A."/>
            <person name="Vandepoele K."/>
            <person name="Beszteri B."/>
            <person name="Gruber A."/>
            <person name="Heijde M."/>
            <person name="Katinka M."/>
            <person name="Mock T."/>
            <person name="Valentin K."/>
            <person name="Verret F."/>
            <person name="Berges J.A."/>
            <person name="Brownlee C."/>
            <person name="Cadoret J.P."/>
            <person name="Chiovitti A."/>
            <person name="Choi C.J."/>
            <person name="Coesel S."/>
            <person name="De Martino A."/>
            <person name="Detter J.C."/>
            <person name="Durkin C."/>
            <person name="Falciatore A."/>
            <person name="Fournet J."/>
            <person name="Haruta M."/>
            <person name="Huysman M.J."/>
            <person name="Jenkins B.D."/>
            <person name="Jiroutova K."/>
            <person name="Jorgensen R.E."/>
            <person name="Joubert Y."/>
            <person name="Kaplan A."/>
            <person name="Kroger N."/>
            <person name="Kroth P.G."/>
            <person name="La Roche J."/>
            <person name="Lindquist E."/>
            <person name="Lommer M."/>
            <person name="Martin-Jezequel V."/>
            <person name="Lopez P.J."/>
            <person name="Lucas S."/>
            <person name="Mangogna M."/>
            <person name="McGinnis K."/>
            <person name="Medlin L.K."/>
            <person name="Montsant A."/>
            <person name="Oudot-Le Secq M.P."/>
            <person name="Napoli C."/>
            <person name="Obornik M."/>
            <person name="Parker M.S."/>
            <person name="Petit J.L."/>
            <person name="Porcel B.M."/>
            <person name="Poulsen N."/>
            <person name="Robison M."/>
            <person name="Rychlewski L."/>
            <person name="Rynearson T.A."/>
            <person name="Schmutz J."/>
            <person name="Shapiro H."/>
            <person name="Siaut M."/>
            <person name="Stanley M."/>
            <person name="Sussman M.R."/>
            <person name="Taylor A.R."/>
            <person name="Vardi A."/>
            <person name="von Dassow P."/>
            <person name="Vyverman W."/>
            <person name="Willis A."/>
            <person name="Wyrwicz L.S."/>
            <person name="Rokhsar D.S."/>
            <person name="Weissenbach J."/>
            <person name="Armbrust E.V."/>
            <person name="Green B.R."/>
            <person name="Van de Peer Y."/>
            <person name="Grigoriev I.V."/>
        </authorList>
    </citation>
    <scope>NUCLEOTIDE SEQUENCE [LARGE SCALE GENOMIC DNA]</scope>
    <source>
        <strain evidence="2 3">CCAP 1055/1</strain>
    </source>
</reference>
<dbReference type="KEGG" id="pti:PHATRDRAFT_50545"/>
<evidence type="ECO:0000256" key="1">
    <source>
        <dbReference type="SAM" id="SignalP"/>
    </source>
</evidence>
<dbReference type="Proteomes" id="UP000000759">
    <property type="component" value="Chromosome 31"/>
</dbReference>
<reference evidence="3" key="2">
    <citation type="submission" date="2008-08" db="EMBL/GenBank/DDBJ databases">
        <authorList>
            <consortium name="Diatom Consortium"/>
            <person name="Grigoriev I."/>
            <person name="Grimwood J."/>
            <person name="Kuo A."/>
            <person name="Otillar R.P."/>
            <person name="Salamov A."/>
            <person name="Detter J.C."/>
            <person name="Lindquist E."/>
            <person name="Shapiro H."/>
            <person name="Lucas S."/>
            <person name="Glavina del Rio T."/>
            <person name="Pitluck S."/>
            <person name="Rokhsar D."/>
            <person name="Bowler C."/>
        </authorList>
    </citation>
    <scope>GENOME REANNOTATION</scope>
    <source>
        <strain evidence="3">CCAP 1055/1</strain>
    </source>
</reference>
<organism evidence="2 3">
    <name type="scientific">Phaeodactylum tricornutum (strain CCAP 1055/1)</name>
    <dbReference type="NCBI Taxonomy" id="556484"/>
    <lineage>
        <taxon>Eukaryota</taxon>
        <taxon>Sar</taxon>
        <taxon>Stramenopiles</taxon>
        <taxon>Ochrophyta</taxon>
        <taxon>Bacillariophyta</taxon>
        <taxon>Bacillariophyceae</taxon>
        <taxon>Bacillariophycidae</taxon>
        <taxon>Naviculales</taxon>
        <taxon>Phaeodactylaceae</taxon>
        <taxon>Phaeodactylum</taxon>
    </lineage>
</organism>
<gene>
    <name evidence="2" type="ORF">PHATRDRAFT_50545</name>
</gene>
<dbReference type="RefSeq" id="XP_002185515.1">
    <property type="nucleotide sequence ID" value="XM_002185479.1"/>
</dbReference>
<accession>B7GEG0</accession>
<proteinExistence type="predicted"/>
<dbReference type="HOGENOM" id="CLU_2138359_0_0_1"/>
<feature type="chain" id="PRO_5002856085" description="Rieske domain-containing protein" evidence="1">
    <location>
        <begin position="27"/>
        <end position="202"/>
    </location>
</feature>
<dbReference type="OrthoDB" id="40811at2759"/>
<dbReference type="GO" id="GO:0051537">
    <property type="term" value="F:2 iron, 2 sulfur cluster binding"/>
    <property type="evidence" value="ECO:0007669"/>
    <property type="project" value="InterPro"/>
</dbReference>
<keyword evidence="3" id="KW-1185">Reference proteome</keyword>
<keyword evidence="1" id="KW-0732">Signal</keyword>
<protein>
    <recommendedName>
        <fullName evidence="4">Rieske domain-containing protein</fullName>
    </recommendedName>
</protein>